<accession>A0A2H9YVG2</accession>
<keyword evidence="1" id="KW-1133">Transmembrane helix</keyword>
<proteinExistence type="predicted"/>
<evidence type="ECO:0000256" key="1">
    <source>
        <dbReference type="SAM" id="Phobius"/>
    </source>
</evidence>
<feature type="transmembrane region" description="Helical" evidence="1">
    <location>
        <begin position="14"/>
        <end position="35"/>
    </location>
</feature>
<reference evidence="2 3" key="1">
    <citation type="submission" date="2017-11" db="EMBL/GenBank/DDBJ databases">
        <title>Revising the taxonomy of the Acinetobacter lwoffii group: the description of Acinetobacter pseudolwoffii sp. nov. and emended description of Acinetobacter lwoffii.</title>
        <authorList>
            <person name="Nemec A."/>
            <person name="Radolfova-Krizova L."/>
        </authorList>
    </citation>
    <scope>NUCLEOTIDE SEQUENCE [LARGE SCALE GENOMIC DNA]</scope>
    <source>
        <strain evidence="2 3">ANC 5044</strain>
    </source>
</reference>
<comment type="caution">
    <text evidence="2">The sequence shown here is derived from an EMBL/GenBank/DDBJ whole genome shotgun (WGS) entry which is preliminary data.</text>
</comment>
<feature type="transmembrane region" description="Helical" evidence="1">
    <location>
        <begin position="56"/>
        <end position="87"/>
    </location>
</feature>
<protein>
    <submittedName>
        <fullName evidence="2">Uncharacterized protein</fullName>
    </submittedName>
</protein>
<dbReference type="Proteomes" id="UP000243446">
    <property type="component" value="Unassembled WGS sequence"/>
</dbReference>
<gene>
    <name evidence="2" type="ORF">CWI32_03145</name>
</gene>
<organism evidence="2 3">
    <name type="scientific">Acinetobacter pseudolwoffii</name>
    <dbReference type="NCBI Taxonomy" id="2053287"/>
    <lineage>
        <taxon>Bacteria</taxon>
        <taxon>Pseudomonadati</taxon>
        <taxon>Pseudomonadota</taxon>
        <taxon>Gammaproteobacteria</taxon>
        <taxon>Moraxellales</taxon>
        <taxon>Moraxellaceae</taxon>
        <taxon>Acinetobacter</taxon>
    </lineage>
</organism>
<dbReference type="EMBL" id="PHRG01000001">
    <property type="protein sequence ID" value="PJO76645.1"/>
    <property type="molecule type" value="Genomic_DNA"/>
</dbReference>
<name>A0A2H9YVG2_9GAMM</name>
<keyword evidence="1" id="KW-0472">Membrane</keyword>
<dbReference type="AlphaFoldDB" id="A0A2H9YVG2"/>
<evidence type="ECO:0000313" key="2">
    <source>
        <dbReference type="EMBL" id="PJO76645.1"/>
    </source>
</evidence>
<keyword evidence="1" id="KW-0812">Transmembrane</keyword>
<sequence length="94" mass="10881">MELNLTSFIYLNPYIKHGFLIFFLLNFQLVFAIGTKGRKIKPETALKQISHNKSSMFGLMSLLIHTRFYLCSALIEKILLGTVIILFKSHLMIF</sequence>
<evidence type="ECO:0000313" key="3">
    <source>
        <dbReference type="Proteomes" id="UP000243446"/>
    </source>
</evidence>